<comment type="subcellular location">
    <subcellularLocation>
        <location evidence="2">Cytoplasm</location>
    </subcellularLocation>
    <subcellularLocation>
        <location evidence="1">Nucleus</location>
    </subcellularLocation>
</comment>
<dbReference type="Pfam" id="PF00017">
    <property type="entry name" value="SH2"/>
    <property type="match status" value="1"/>
</dbReference>
<dbReference type="GO" id="GO:0005634">
    <property type="term" value="C:nucleus"/>
    <property type="evidence" value="ECO:0007669"/>
    <property type="project" value="UniProtKB-SubCell"/>
</dbReference>
<evidence type="ECO:0000256" key="1">
    <source>
        <dbReference type="ARBA" id="ARBA00004123"/>
    </source>
</evidence>
<feature type="domain" description="SH2" evidence="13">
    <location>
        <begin position="235"/>
        <end position="289"/>
    </location>
</feature>
<dbReference type="Pfam" id="PF02864">
    <property type="entry name" value="STAT_bind"/>
    <property type="match status" value="1"/>
</dbReference>
<dbReference type="SUPFAM" id="SSF49417">
    <property type="entry name" value="p53-like transcription factors"/>
    <property type="match status" value="1"/>
</dbReference>
<dbReference type="PROSITE" id="PS50001">
    <property type="entry name" value="SH2"/>
    <property type="match status" value="1"/>
</dbReference>
<dbReference type="InterPro" id="IPR000980">
    <property type="entry name" value="SH2"/>
</dbReference>
<dbReference type="SUPFAM" id="SSF55550">
    <property type="entry name" value="SH2 domain"/>
    <property type="match status" value="1"/>
</dbReference>
<reference evidence="14" key="1">
    <citation type="submission" date="2017-12" db="EMBL/GenBank/DDBJ databases">
        <title>High-resolution comparative analysis of great ape genomes.</title>
        <authorList>
            <person name="Pollen A."/>
            <person name="Hastie A."/>
            <person name="Hormozdiari F."/>
            <person name="Dougherty M."/>
            <person name="Liu R."/>
            <person name="Chaisson M."/>
            <person name="Hoppe E."/>
            <person name="Hill C."/>
            <person name="Pang A."/>
            <person name="Hillier L."/>
            <person name="Baker C."/>
            <person name="Armstrong J."/>
            <person name="Shendure J."/>
            <person name="Paten B."/>
            <person name="Wilson R."/>
            <person name="Chao H."/>
            <person name="Schneider V."/>
            <person name="Ventura M."/>
            <person name="Kronenberg Z."/>
            <person name="Murali S."/>
            <person name="Gordon D."/>
            <person name="Cantsilieris S."/>
            <person name="Munson K."/>
            <person name="Nelson B."/>
            <person name="Raja A."/>
            <person name="Underwood J."/>
            <person name="Diekhans M."/>
            <person name="Fiddes I."/>
            <person name="Haussler D."/>
            <person name="Eichler E."/>
        </authorList>
    </citation>
    <scope>NUCLEOTIDE SEQUENCE [LARGE SCALE GENOMIC DNA]</scope>
    <source>
        <strain evidence="14">Susie</strain>
    </source>
</reference>
<evidence type="ECO:0000256" key="10">
    <source>
        <dbReference type="ARBA" id="ARBA00023163"/>
    </source>
</evidence>
<sequence length="289" mass="32503">FLGAPAKPPLVRADMVTEKQARELSVPQRPGAGAESTGEIINNTVPLENSIPGNCCSALFKNLLLKKIKRCERKGTESVTEEKCAVLFSASFTLGPGKLPIQLQALSLPLVVIVHGNQDNNAKATILWDNAFSEMDRVPFVVAERVPWEKMCETLNLKFMAEVGTNRGLLPEHFLFLAQKIFNDNSLSMEAFQHRSVSWSQFNKTKSLMLRELCSLFKVPKQEILLGRGFTFWQWFDGVLDLTKRCLRSYWSDRLIIGFISKQYVTSLLLNEPDGTFLLRFSDSEIGGI</sequence>
<comment type="caution">
    <text evidence="14">The sequence shown here is derived from an EMBL/GenBank/DDBJ whole genome shotgun (WGS) entry which is preliminary data.</text>
</comment>
<protein>
    <submittedName>
        <fullName evidence="14">STAT6 isoform 20</fullName>
    </submittedName>
</protein>
<evidence type="ECO:0000256" key="7">
    <source>
        <dbReference type="ARBA" id="ARBA00023015"/>
    </source>
</evidence>
<gene>
    <name evidence="14" type="ORF">CR201_G0027776</name>
</gene>
<keyword evidence="7" id="KW-0805">Transcription regulation</keyword>
<evidence type="ECO:0000256" key="8">
    <source>
        <dbReference type="ARBA" id="ARBA00023125"/>
    </source>
</evidence>
<evidence type="ECO:0000259" key="13">
    <source>
        <dbReference type="PROSITE" id="PS50001"/>
    </source>
</evidence>
<dbReference type="InterPro" id="IPR036860">
    <property type="entry name" value="SH2_dom_sf"/>
</dbReference>
<dbReference type="InterPro" id="IPR013801">
    <property type="entry name" value="STAT_TF_DNA-bd"/>
</dbReference>
<dbReference type="GO" id="GO:0001228">
    <property type="term" value="F:DNA-binding transcription activator activity, RNA polymerase II-specific"/>
    <property type="evidence" value="ECO:0007669"/>
    <property type="project" value="UniProtKB-ARBA"/>
</dbReference>
<dbReference type="InterPro" id="IPR012345">
    <property type="entry name" value="STAT_TF_DNA-bd_N"/>
</dbReference>
<dbReference type="InterPro" id="IPR001217">
    <property type="entry name" value="STAT"/>
</dbReference>
<evidence type="ECO:0000256" key="3">
    <source>
        <dbReference type="ARBA" id="ARBA00005586"/>
    </source>
</evidence>
<dbReference type="Gene3D" id="2.60.40.630">
    <property type="entry name" value="STAT transcription factor, DNA-binding domain"/>
    <property type="match status" value="1"/>
</dbReference>
<dbReference type="GO" id="GO:0000977">
    <property type="term" value="F:RNA polymerase II transcription regulatory region sequence-specific DNA binding"/>
    <property type="evidence" value="ECO:0007669"/>
    <property type="project" value="UniProtKB-ARBA"/>
</dbReference>
<proteinExistence type="inferred from homology"/>
<name>A0A2J8UHD1_PONAB</name>
<evidence type="ECO:0000256" key="4">
    <source>
        <dbReference type="ARBA" id="ARBA00022490"/>
    </source>
</evidence>
<dbReference type="FunFam" id="2.60.40.630:FF:000003">
    <property type="entry name" value="Signal transducer and transcription activator 6"/>
    <property type="match status" value="1"/>
</dbReference>
<keyword evidence="9" id="KW-0010">Activator</keyword>
<comment type="similarity">
    <text evidence="3">Belongs to the transcription factor STAT family.</text>
</comment>
<dbReference type="AlphaFoldDB" id="A0A2J8UHD1"/>
<dbReference type="Gene3D" id="1.10.238.10">
    <property type="entry name" value="EF-hand"/>
    <property type="match status" value="1"/>
</dbReference>
<accession>A0A2J8UHD1</accession>
<evidence type="ECO:0000256" key="5">
    <source>
        <dbReference type="ARBA" id="ARBA00022553"/>
    </source>
</evidence>
<keyword evidence="8" id="KW-0238">DNA-binding</keyword>
<dbReference type="PANTHER" id="PTHR11801">
    <property type="entry name" value="SIGNAL TRANSDUCER AND ACTIVATOR OF TRANSCRIPTION"/>
    <property type="match status" value="1"/>
</dbReference>
<dbReference type="InterPro" id="IPR048988">
    <property type="entry name" value="STAT_linker"/>
</dbReference>
<evidence type="ECO:0000256" key="11">
    <source>
        <dbReference type="ARBA" id="ARBA00023242"/>
    </source>
</evidence>
<feature type="non-terminal residue" evidence="14">
    <location>
        <position position="1"/>
    </location>
</feature>
<organism evidence="14">
    <name type="scientific">Pongo abelii</name>
    <name type="common">Sumatran orangutan</name>
    <name type="synonym">Pongo pygmaeus abelii</name>
    <dbReference type="NCBI Taxonomy" id="9601"/>
    <lineage>
        <taxon>Eukaryota</taxon>
        <taxon>Metazoa</taxon>
        <taxon>Chordata</taxon>
        <taxon>Craniata</taxon>
        <taxon>Vertebrata</taxon>
        <taxon>Euteleostomi</taxon>
        <taxon>Mammalia</taxon>
        <taxon>Eutheria</taxon>
        <taxon>Euarchontoglires</taxon>
        <taxon>Primates</taxon>
        <taxon>Haplorrhini</taxon>
        <taxon>Catarrhini</taxon>
        <taxon>Hominidae</taxon>
        <taxon>Pongo</taxon>
    </lineage>
</organism>
<evidence type="ECO:0000256" key="12">
    <source>
        <dbReference type="PROSITE-ProRule" id="PRU00191"/>
    </source>
</evidence>
<keyword evidence="6 12" id="KW-0727">SH2 domain</keyword>
<dbReference type="GO" id="GO:0019221">
    <property type="term" value="P:cytokine-mediated signaling pathway"/>
    <property type="evidence" value="ECO:0007669"/>
    <property type="project" value="UniProtKB-ARBA"/>
</dbReference>
<keyword evidence="4" id="KW-0963">Cytoplasm</keyword>
<dbReference type="GO" id="GO:0005737">
    <property type="term" value="C:cytoplasm"/>
    <property type="evidence" value="ECO:0007669"/>
    <property type="project" value="UniProtKB-SubCell"/>
</dbReference>
<dbReference type="InterPro" id="IPR008967">
    <property type="entry name" value="p53-like_TF_DNA-bd_sf"/>
</dbReference>
<keyword evidence="10" id="KW-0804">Transcription</keyword>
<keyword evidence="5" id="KW-0597">Phosphoprotein</keyword>
<dbReference type="Gene3D" id="3.30.505.10">
    <property type="entry name" value="SH2 domain"/>
    <property type="match status" value="1"/>
</dbReference>
<dbReference type="FunFam" id="1.10.238.10:FF:000029">
    <property type="entry name" value="Signal transducer and transcription activator 6"/>
    <property type="match status" value="1"/>
</dbReference>
<dbReference type="EMBL" id="NDHI03003457">
    <property type="protein sequence ID" value="PNJ44686.1"/>
    <property type="molecule type" value="Genomic_DNA"/>
</dbReference>
<evidence type="ECO:0000313" key="14">
    <source>
        <dbReference type="EMBL" id="PNJ44686.1"/>
    </source>
</evidence>
<keyword evidence="11" id="KW-0539">Nucleus</keyword>
<evidence type="ECO:0000256" key="2">
    <source>
        <dbReference type="ARBA" id="ARBA00004496"/>
    </source>
</evidence>
<feature type="non-terminal residue" evidence="14">
    <location>
        <position position="289"/>
    </location>
</feature>
<dbReference type="Pfam" id="PF21354">
    <property type="entry name" value="STAT_linker"/>
    <property type="match status" value="1"/>
</dbReference>
<evidence type="ECO:0000256" key="6">
    <source>
        <dbReference type="ARBA" id="ARBA00022999"/>
    </source>
</evidence>
<evidence type="ECO:0000256" key="9">
    <source>
        <dbReference type="ARBA" id="ARBA00023159"/>
    </source>
</evidence>